<dbReference type="SMART" id="SM00304">
    <property type="entry name" value="HAMP"/>
    <property type="match status" value="1"/>
</dbReference>
<evidence type="ECO:0000256" key="12">
    <source>
        <dbReference type="ARBA" id="ARBA00023012"/>
    </source>
</evidence>
<evidence type="ECO:0000256" key="5">
    <source>
        <dbReference type="ARBA" id="ARBA00022553"/>
    </source>
</evidence>
<dbReference type="PROSITE" id="PS50109">
    <property type="entry name" value="HIS_KIN"/>
    <property type="match status" value="1"/>
</dbReference>
<evidence type="ECO:0000256" key="2">
    <source>
        <dbReference type="ARBA" id="ARBA00004651"/>
    </source>
</evidence>
<keyword evidence="6" id="KW-0808">Transferase</keyword>
<dbReference type="EC" id="2.7.13.3" evidence="3"/>
<dbReference type="RefSeq" id="WP_188172588.1">
    <property type="nucleotide sequence ID" value="NZ_JACVVD010000001.1"/>
</dbReference>
<comment type="subcellular location">
    <subcellularLocation>
        <location evidence="2">Cell membrane</location>
        <topology evidence="2">Multi-pass membrane protein</topology>
    </subcellularLocation>
</comment>
<comment type="caution">
    <text evidence="17">The sequence shown here is derived from an EMBL/GenBank/DDBJ whole genome shotgun (WGS) entry which is preliminary data.</text>
</comment>
<evidence type="ECO:0000259" key="16">
    <source>
        <dbReference type="PROSITE" id="PS50885"/>
    </source>
</evidence>
<dbReference type="Gene3D" id="3.30.565.10">
    <property type="entry name" value="Histidine kinase-like ATPase, C-terminal domain"/>
    <property type="match status" value="1"/>
</dbReference>
<dbReference type="InterPro" id="IPR036890">
    <property type="entry name" value="HATPase_C_sf"/>
</dbReference>
<reference evidence="17" key="1">
    <citation type="submission" date="2020-09" db="EMBL/GenBank/DDBJ databases">
        <title>Draft Genome Sequence of Paenibacillus sp. WST5.</title>
        <authorList>
            <person name="Bao Z."/>
        </authorList>
    </citation>
    <scope>NUCLEOTIDE SEQUENCE</scope>
    <source>
        <strain evidence="17">WST5</strain>
    </source>
</reference>
<name>A0A926QGT3_9BACL</name>
<dbReference type="GO" id="GO:0005886">
    <property type="term" value="C:plasma membrane"/>
    <property type="evidence" value="ECO:0007669"/>
    <property type="project" value="UniProtKB-SubCell"/>
</dbReference>
<dbReference type="AlphaFoldDB" id="A0A926QGT3"/>
<keyword evidence="13 14" id="KW-0472">Membrane</keyword>
<keyword evidence="9 17" id="KW-0418">Kinase</keyword>
<evidence type="ECO:0000256" key="7">
    <source>
        <dbReference type="ARBA" id="ARBA00022692"/>
    </source>
</evidence>
<dbReference type="GO" id="GO:0005524">
    <property type="term" value="F:ATP binding"/>
    <property type="evidence" value="ECO:0007669"/>
    <property type="project" value="UniProtKB-KW"/>
</dbReference>
<dbReference type="PANTHER" id="PTHR34220:SF11">
    <property type="entry name" value="SENSOR PROTEIN KINASE HPTS"/>
    <property type="match status" value="1"/>
</dbReference>
<evidence type="ECO:0000256" key="13">
    <source>
        <dbReference type="ARBA" id="ARBA00023136"/>
    </source>
</evidence>
<proteinExistence type="predicted"/>
<dbReference type="PANTHER" id="PTHR34220">
    <property type="entry name" value="SENSOR HISTIDINE KINASE YPDA"/>
    <property type="match status" value="1"/>
</dbReference>
<feature type="domain" description="HAMP" evidence="16">
    <location>
        <begin position="309"/>
        <end position="361"/>
    </location>
</feature>
<dbReference type="Pfam" id="PF06580">
    <property type="entry name" value="His_kinase"/>
    <property type="match status" value="1"/>
</dbReference>
<keyword evidence="11 14" id="KW-1133">Transmembrane helix</keyword>
<dbReference type="InterPro" id="IPR050640">
    <property type="entry name" value="Bact_2-comp_sensor_kinase"/>
</dbReference>
<keyword evidence="10" id="KW-0067">ATP-binding</keyword>
<dbReference type="InterPro" id="IPR003594">
    <property type="entry name" value="HATPase_dom"/>
</dbReference>
<evidence type="ECO:0000313" key="17">
    <source>
        <dbReference type="EMBL" id="MBD0378776.1"/>
    </source>
</evidence>
<keyword evidence="12" id="KW-0902">Two-component regulatory system</keyword>
<feature type="domain" description="Histidine kinase" evidence="15">
    <location>
        <begin position="471"/>
        <end position="584"/>
    </location>
</feature>
<feature type="transmembrane region" description="Helical" evidence="14">
    <location>
        <begin position="288"/>
        <end position="312"/>
    </location>
</feature>
<evidence type="ECO:0000256" key="6">
    <source>
        <dbReference type="ARBA" id="ARBA00022679"/>
    </source>
</evidence>
<dbReference type="Gene3D" id="6.10.340.10">
    <property type="match status" value="1"/>
</dbReference>
<evidence type="ECO:0000256" key="8">
    <source>
        <dbReference type="ARBA" id="ARBA00022741"/>
    </source>
</evidence>
<dbReference type="EMBL" id="JACVVD010000001">
    <property type="protein sequence ID" value="MBD0378776.1"/>
    <property type="molecule type" value="Genomic_DNA"/>
</dbReference>
<organism evidence="17 18">
    <name type="scientific">Paenibacillus sedimenti</name>
    <dbReference type="NCBI Taxonomy" id="2770274"/>
    <lineage>
        <taxon>Bacteria</taxon>
        <taxon>Bacillati</taxon>
        <taxon>Bacillota</taxon>
        <taxon>Bacilli</taxon>
        <taxon>Bacillales</taxon>
        <taxon>Paenibacillaceae</taxon>
        <taxon>Paenibacillus</taxon>
    </lineage>
</organism>
<dbReference type="Pfam" id="PF00672">
    <property type="entry name" value="HAMP"/>
    <property type="match status" value="1"/>
</dbReference>
<evidence type="ECO:0000256" key="9">
    <source>
        <dbReference type="ARBA" id="ARBA00022777"/>
    </source>
</evidence>
<evidence type="ECO:0000256" key="11">
    <source>
        <dbReference type="ARBA" id="ARBA00022989"/>
    </source>
</evidence>
<dbReference type="SUPFAM" id="SSF158472">
    <property type="entry name" value="HAMP domain-like"/>
    <property type="match status" value="1"/>
</dbReference>
<dbReference type="PROSITE" id="PS50885">
    <property type="entry name" value="HAMP"/>
    <property type="match status" value="1"/>
</dbReference>
<dbReference type="SUPFAM" id="SSF55874">
    <property type="entry name" value="ATPase domain of HSP90 chaperone/DNA topoisomerase II/histidine kinase"/>
    <property type="match status" value="1"/>
</dbReference>
<evidence type="ECO:0000256" key="10">
    <source>
        <dbReference type="ARBA" id="ARBA00022840"/>
    </source>
</evidence>
<keyword evidence="18" id="KW-1185">Reference proteome</keyword>
<evidence type="ECO:0000256" key="1">
    <source>
        <dbReference type="ARBA" id="ARBA00000085"/>
    </source>
</evidence>
<dbReference type="GO" id="GO:0000155">
    <property type="term" value="F:phosphorelay sensor kinase activity"/>
    <property type="evidence" value="ECO:0007669"/>
    <property type="project" value="InterPro"/>
</dbReference>
<evidence type="ECO:0000256" key="4">
    <source>
        <dbReference type="ARBA" id="ARBA00022475"/>
    </source>
</evidence>
<protein>
    <recommendedName>
        <fullName evidence="3">histidine kinase</fullName>
        <ecNumber evidence="3">2.7.13.3</ecNumber>
    </recommendedName>
</protein>
<keyword evidence="8" id="KW-0547">Nucleotide-binding</keyword>
<dbReference type="Proteomes" id="UP000650466">
    <property type="component" value="Unassembled WGS sequence"/>
</dbReference>
<dbReference type="InterPro" id="IPR003660">
    <property type="entry name" value="HAMP_dom"/>
</dbReference>
<keyword evidence="4" id="KW-1003">Cell membrane</keyword>
<feature type="transmembrane region" description="Helical" evidence="14">
    <location>
        <begin position="15"/>
        <end position="35"/>
    </location>
</feature>
<dbReference type="Pfam" id="PF02518">
    <property type="entry name" value="HATPase_c"/>
    <property type="match status" value="1"/>
</dbReference>
<comment type="catalytic activity">
    <reaction evidence="1">
        <text>ATP + protein L-histidine = ADP + protein N-phospho-L-histidine.</text>
        <dbReference type="EC" id="2.7.13.3"/>
    </reaction>
</comment>
<evidence type="ECO:0000256" key="3">
    <source>
        <dbReference type="ARBA" id="ARBA00012438"/>
    </source>
</evidence>
<accession>A0A926QGT3</accession>
<keyword evidence="5" id="KW-0597">Phosphoprotein</keyword>
<gene>
    <name evidence="17" type="ORF">ICC18_01395</name>
</gene>
<keyword evidence="7 14" id="KW-0812">Transmembrane</keyword>
<dbReference type="CDD" id="cd06225">
    <property type="entry name" value="HAMP"/>
    <property type="match status" value="1"/>
</dbReference>
<evidence type="ECO:0000259" key="15">
    <source>
        <dbReference type="PROSITE" id="PS50109"/>
    </source>
</evidence>
<dbReference type="InterPro" id="IPR010559">
    <property type="entry name" value="Sig_transdc_His_kin_internal"/>
</dbReference>
<evidence type="ECO:0000256" key="14">
    <source>
        <dbReference type="SAM" id="Phobius"/>
    </source>
</evidence>
<sequence>MRAIRRLFVSLRTKFIILFCVMITLPFIISGLLAYQKYSANSERNAEAYSEQIVEQVTINLERYIKEMDRITIALYYNPDVLQILKNHRGPLQNESYLKVDEISKMNQLISTGIIEQTEMEGLFIFALDGSLFSNLQETIRLSWKPESNSWMQQAKWKDGGLTIVPPMEGSYYLEAPKEVLSLARLIKDPVTNQDLGYVKADLTNAGFQKIVSSVKVTKNSQLYVFNEDFKRVYPFSDSRGDSYQDIVNKSTRDVLVSSRATAYGVLQIVGLIPREDVLSEAKQMTTYTLWISLCSLLMAYVAAVFTSSRMVKPIGHLQKKMRRVQNGEFHERAEVYSNDEIGLLTEGFNTMVSQLESMIKDMYELRLREKESELNALQSQINPHFLYNTLESISMAAHKQSNTELSDVITSLGKLLRYTVNKQERLVYLKDELAFVESYLNIQTFRLEDKLDSELRVDFLHEYALVPKLILQPLVENAIEHGPGSRPLKVTIYTRAEDNDLFIYVQDNGVGIPAERMKLIETRLAQQHELTQESASGQRSKGFALRNIHQRLRLLYGESYGLSIQSSAGSEGTTIVLRLPFQWEE</sequence>
<evidence type="ECO:0000313" key="18">
    <source>
        <dbReference type="Proteomes" id="UP000650466"/>
    </source>
</evidence>
<dbReference type="SMART" id="SM00387">
    <property type="entry name" value="HATPase_c"/>
    <property type="match status" value="1"/>
</dbReference>
<dbReference type="InterPro" id="IPR005467">
    <property type="entry name" value="His_kinase_dom"/>
</dbReference>